<dbReference type="Proteomes" id="UP000269374">
    <property type="component" value="Chromosome"/>
</dbReference>
<gene>
    <name evidence="1" type="ORF">D7I46_08705</name>
</gene>
<protein>
    <submittedName>
        <fullName evidence="1">Uncharacterized protein</fullName>
    </submittedName>
</protein>
<name>A0A387BII0_9LACT</name>
<proteinExistence type="predicted"/>
<dbReference type="EMBL" id="CP032627">
    <property type="protein sequence ID" value="AYG01169.1"/>
    <property type="molecule type" value="Genomic_DNA"/>
</dbReference>
<evidence type="ECO:0000313" key="1">
    <source>
        <dbReference type="EMBL" id="AYG01169.1"/>
    </source>
</evidence>
<keyword evidence="2" id="KW-1185">Reference proteome</keyword>
<dbReference type="AlphaFoldDB" id="A0A387BII0"/>
<organism evidence="1 2">
    <name type="scientific">Lactococcus allomyrinae</name>
    <dbReference type="NCBI Taxonomy" id="2419773"/>
    <lineage>
        <taxon>Bacteria</taxon>
        <taxon>Bacillati</taxon>
        <taxon>Bacillota</taxon>
        <taxon>Bacilli</taxon>
        <taxon>Lactobacillales</taxon>
        <taxon>Streptococcaceae</taxon>
        <taxon>Lactococcus</taxon>
    </lineage>
</organism>
<dbReference type="RefSeq" id="WP_120772549.1">
    <property type="nucleotide sequence ID" value="NZ_CP032627.1"/>
</dbReference>
<evidence type="ECO:0000313" key="2">
    <source>
        <dbReference type="Proteomes" id="UP000269374"/>
    </source>
</evidence>
<dbReference type="KEGG" id="lact:D7I46_08705"/>
<reference evidence="1 2" key="1">
    <citation type="submission" date="2018-09" db="EMBL/GenBank/DDBJ databases">
        <title>Genome sequencing of strain 1JSPR-7.</title>
        <authorList>
            <person name="Heo J."/>
            <person name="Kim S.-J."/>
            <person name="Kwon S.-W."/>
        </authorList>
    </citation>
    <scope>NUCLEOTIDE SEQUENCE [LARGE SCALE GENOMIC DNA]</scope>
    <source>
        <strain evidence="1 2">1JSPR-7</strain>
    </source>
</reference>
<sequence length="111" mass="12957">MTYISAIPNPKYKSVDVNKQFLTAFAATKHATVRLYNGHHGILKSHFFIEDLLLDGEVFQKVTEFEEIFPVIKTIAINGVLVAKRREMGQRLLTTGLAWREYYFYLPEKYR</sequence>
<accession>A0A387BII0</accession>